<reference evidence="1" key="1">
    <citation type="journal article" date="2023" name="G3 (Bethesda)">
        <title>A reference genome for the long-term kleptoplast-retaining sea slug Elysia crispata morphotype clarki.</title>
        <authorList>
            <person name="Eastman K.E."/>
            <person name="Pendleton A.L."/>
            <person name="Shaikh M.A."/>
            <person name="Suttiyut T."/>
            <person name="Ogas R."/>
            <person name="Tomko P."/>
            <person name="Gavelis G."/>
            <person name="Widhalm J.R."/>
            <person name="Wisecaver J.H."/>
        </authorList>
    </citation>
    <scope>NUCLEOTIDE SEQUENCE</scope>
    <source>
        <strain evidence="1">ECLA1</strain>
    </source>
</reference>
<evidence type="ECO:0000313" key="1">
    <source>
        <dbReference type="EMBL" id="KAK3697579.1"/>
    </source>
</evidence>
<accession>A0AAE1CJ57</accession>
<protein>
    <submittedName>
        <fullName evidence="1">Uncharacterized protein</fullName>
    </submittedName>
</protein>
<organism evidence="1 2">
    <name type="scientific">Elysia crispata</name>
    <name type="common">lettuce slug</name>
    <dbReference type="NCBI Taxonomy" id="231223"/>
    <lineage>
        <taxon>Eukaryota</taxon>
        <taxon>Metazoa</taxon>
        <taxon>Spiralia</taxon>
        <taxon>Lophotrochozoa</taxon>
        <taxon>Mollusca</taxon>
        <taxon>Gastropoda</taxon>
        <taxon>Heterobranchia</taxon>
        <taxon>Euthyneura</taxon>
        <taxon>Panpulmonata</taxon>
        <taxon>Sacoglossa</taxon>
        <taxon>Placobranchoidea</taxon>
        <taxon>Plakobranchidae</taxon>
        <taxon>Elysia</taxon>
    </lineage>
</organism>
<proteinExistence type="predicted"/>
<gene>
    <name evidence="1" type="ORF">RRG08_033310</name>
</gene>
<comment type="caution">
    <text evidence="1">The sequence shown here is derived from an EMBL/GenBank/DDBJ whole genome shotgun (WGS) entry which is preliminary data.</text>
</comment>
<dbReference type="Proteomes" id="UP001283361">
    <property type="component" value="Unassembled WGS sequence"/>
</dbReference>
<name>A0AAE1CJ57_9GAST</name>
<evidence type="ECO:0000313" key="2">
    <source>
        <dbReference type="Proteomes" id="UP001283361"/>
    </source>
</evidence>
<dbReference type="AlphaFoldDB" id="A0AAE1CJ57"/>
<dbReference type="EMBL" id="JAWDGP010008006">
    <property type="protein sequence ID" value="KAK3697579.1"/>
    <property type="molecule type" value="Genomic_DNA"/>
</dbReference>
<sequence length="124" mass="13973">MCSVIEGRGTSLNKAQLVGLESGTMLVPSYGWQEFLGPFYSHLKAIKSLFHFKINDNATVVAYTAEVQDVSYQLLKDPSKIPPKDLPKHIPPPGLSLERSKYLYNIRHFVRDDCKDLLCPAVHE</sequence>
<keyword evidence="2" id="KW-1185">Reference proteome</keyword>